<reference evidence="2" key="1">
    <citation type="submission" date="2014-09" db="EMBL/GenBank/DDBJ databases">
        <authorList>
            <person name="Magalhaes I.L.F."/>
            <person name="Oliveira U."/>
            <person name="Santos F.R."/>
            <person name="Vidigal T.H.D.A."/>
            <person name="Brescovit A.D."/>
            <person name="Santos A.J."/>
        </authorList>
    </citation>
    <scope>NUCLEOTIDE SEQUENCE</scope>
    <source>
        <tissue evidence="2">Shoot tissue taken approximately 20 cm above the soil surface</tissue>
    </source>
</reference>
<evidence type="ECO:0000313" key="2">
    <source>
        <dbReference type="EMBL" id="JAE38012.1"/>
    </source>
</evidence>
<dbReference type="AlphaFoldDB" id="A0A0A9HMN3"/>
<feature type="compositionally biased region" description="Basic residues" evidence="1">
    <location>
        <begin position="64"/>
        <end position="81"/>
    </location>
</feature>
<proteinExistence type="predicted"/>
<organism evidence="2">
    <name type="scientific">Arundo donax</name>
    <name type="common">Giant reed</name>
    <name type="synonym">Donax arundinaceus</name>
    <dbReference type="NCBI Taxonomy" id="35708"/>
    <lineage>
        <taxon>Eukaryota</taxon>
        <taxon>Viridiplantae</taxon>
        <taxon>Streptophyta</taxon>
        <taxon>Embryophyta</taxon>
        <taxon>Tracheophyta</taxon>
        <taxon>Spermatophyta</taxon>
        <taxon>Magnoliopsida</taxon>
        <taxon>Liliopsida</taxon>
        <taxon>Poales</taxon>
        <taxon>Poaceae</taxon>
        <taxon>PACMAD clade</taxon>
        <taxon>Arundinoideae</taxon>
        <taxon>Arundineae</taxon>
        <taxon>Arundo</taxon>
    </lineage>
</organism>
<accession>A0A0A9HMN3</accession>
<sequence length="147" mass="16372">MLLDAARLRRRRARGLDITVGASTPAAAQIAAMQHDNHGGQLRAGEWLQGHHLLRGALPGGARQRLRHAQHDRVRRRPVRRHGGERQEALHVLQPILLRLLRRRARRADSGGLGADALRDGRRVRLVGGCHGHRTHQPGVRRGVVPE</sequence>
<feature type="region of interest" description="Disordered" evidence="1">
    <location>
        <begin position="63"/>
        <end position="83"/>
    </location>
</feature>
<name>A0A0A9HMN3_ARUDO</name>
<evidence type="ECO:0000256" key="1">
    <source>
        <dbReference type="SAM" id="MobiDB-lite"/>
    </source>
</evidence>
<protein>
    <submittedName>
        <fullName evidence="2">Uncharacterized protein</fullName>
    </submittedName>
</protein>
<reference evidence="2" key="2">
    <citation type="journal article" date="2015" name="Data Brief">
        <title>Shoot transcriptome of the giant reed, Arundo donax.</title>
        <authorList>
            <person name="Barrero R.A."/>
            <person name="Guerrero F.D."/>
            <person name="Moolhuijzen P."/>
            <person name="Goolsby J.A."/>
            <person name="Tidwell J."/>
            <person name="Bellgard S.E."/>
            <person name="Bellgard M.I."/>
        </authorList>
    </citation>
    <scope>NUCLEOTIDE SEQUENCE</scope>
    <source>
        <tissue evidence="2">Shoot tissue taken approximately 20 cm above the soil surface</tissue>
    </source>
</reference>
<dbReference type="EMBL" id="GBRH01159884">
    <property type="protein sequence ID" value="JAE38012.1"/>
    <property type="molecule type" value="Transcribed_RNA"/>
</dbReference>